<evidence type="ECO:0000256" key="1">
    <source>
        <dbReference type="SAM" id="MobiDB-lite"/>
    </source>
</evidence>
<organism evidence="2 3">
    <name type="scientific">Cladophialophora chaetospira</name>
    <dbReference type="NCBI Taxonomy" id="386627"/>
    <lineage>
        <taxon>Eukaryota</taxon>
        <taxon>Fungi</taxon>
        <taxon>Dikarya</taxon>
        <taxon>Ascomycota</taxon>
        <taxon>Pezizomycotina</taxon>
        <taxon>Eurotiomycetes</taxon>
        <taxon>Chaetothyriomycetidae</taxon>
        <taxon>Chaetothyriales</taxon>
        <taxon>Herpotrichiellaceae</taxon>
        <taxon>Cladophialophora</taxon>
    </lineage>
</organism>
<dbReference type="Proteomes" id="UP001172673">
    <property type="component" value="Unassembled WGS sequence"/>
</dbReference>
<feature type="compositionally biased region" description="Basic and acidic residues" evidence="1">
    <location>
        <begin position="60"/>
        <end position="74"/>
    </location>
</feature>
<comment type="caution">
    <text evidence="2">The sequence shown here is derived from an EMBL/GenBank/DDBJ whole genome shotgun (WGS) entry which is preliminary data.</text>
</comment>
<proteinExistence type="predicted"/>
<feature type="compositionally biased region" description="Polar residues" evidence="1">
    <location>
        <begin position="13"/>
        <end position="46"/>
    </location>
</feature>
<name>A0AA38X0A0_9EURO</name>
<gene>
    <name evidence="2" type="ORF">H2200_011258</name>
</gene>
<evidence type="ECO:0000313" key="3">
    <source>
        <dbReference type="Proteomes" id="UP001172673"/>
    </source>
</evidence>
<reference evidence="2" key="1">
    <citation type="submission" date="2022-10" db="EMBL/GenBank/DDBJ databases">
        <title>Culturing micro-colonial fungi from biological soil crusts in the Mojave desert and describing Neophaeococcomyces mojavensis, and introducing the new genera and species Taxawa tesnikishii.</title>
        <authorList>
            <person name="Kurbessoian T."/>
            <person name="Stajich J.E."/>
        </authorList>
    </citation>
    <scope>NUCLEOTIDE SEQUENCE</scope>
    <source>
        <strain evidence="2">TK_41</strain>
    </source>
</reference>
<dbReference type="AlphaFoldDB" id="A0AA38X0A0"/>
<protein>
    <submittedName>
        <fullName evidence="2">Uncharacterized protein</fullName>
    </submittedName>
</protein>
<keyword evidence="3" id="KW-1185">Reference proteome</keyword>
<dbReference type="EMBL" id="JAPDRK010000019">
    <property type="protein sequence ID" value="KAJ9604422.1"/>
    <property type="molecule type" value="Genomic_DNA"/>
</dbReference>
<feature type="compositionally biased region" description="Basic residues" evidence="1">
    <location>
        <begin position="48"/>
        <end position="58"/>
    </location>
</feature>
<sequence>MSQSPAKRRKLDNTQSRTSNDSAQDEIQPTTPTRASYLSPTKSSLARSHPHLVSRSTRRPATEPRGKALRDEILGGRSEPPAPNTIAQIRPSQGLDGTDDTVDVQINGTASRADSTHLVANTNPLEAVDHERPPLKERQPAQSKRRERSISSDGPPPHVFTPKLVSKKSAAPRPVDRALSGEPELPPTPVELGLIAVPERPRGLASSSSPRGSKMSSGSRRRKTRSSGPVTSSPLKPAAAAPVRTENADTEDDVQQAPESEPEGLQGDEEESTELREQGSTLQSLREQVDQLTRENEQLQEAIHDDDKIDEALLSMVRESAMEDGFLQQPTASVRAEDRLTSYLTLFTPANLQLKTRTETTSMQERTKILHILQIQAPSPWLPNALSCAFEVTVDAENVQIENIELKDAMMAVTRRTKSTRAEIYRWVYERLEDPLHRLDVSGMIWAMGRWFNAAVERSKAFHWINLEYNRSPSKSSGQKDEKDSELTRETCIELARFLDSTQNTAIDADVTITSGGKKFKKKLMLNWQISLDWAGGLVSDIQISTSGIPPKAEPGLKTIFCTLFPKVGIKAAFQHVWSLMHSDDADFSYESEKGMRKRKR</sequence>
<feature type="compositionally biased region" description="Acidic residues" evidence="1">
    <location>
        <begin position="248"/>
        <end position="272"/>
    </location>
</feature>
<accession>A0AA38X0A0</accession>
<feature type="compositionally biased region" description="Polar residues" evidence="1">
    <location>
        <begin position="104"/>
        <end position="124"/>
    </location>
</feature>
<feature type="compositionally biased region" description="Basic residues" evidence="1">
    <location>
        <begin position="1"/>
        <end position="10"/>
    </location>
</feature>
<feature type="compositionally biased region" description="Low complexity" evidence="1">
    <location>
        <begin position="206"/>
        <end position="218"/>
    </location>
</feature>
<feature type="compositionally biased region" description="Basic and acidic residues" evidence="1">
    <location>
        <begin position="127"/>
        <end position="139"/>
    </location>
</feature>
<feature type="region of interest" description="Disordered" evidence="1">
    <location>
        <begin position="1"/>
        <end position="293"/>
    </location>
</feature>
<evidence type="ECO:0000313" key="2">
    <source>
        <dbReference type="EMBL" id="KAJ9604422.1"/>
    </source>
</evidence>